<organism evidence="1 2">
    <name type="scientific">Passalora fulva</name>
    <name type="common">Tomato leaf mold</name>
    <name type="synonym">Cladosporium fulvum</name>
    <dbReference type="NCBI Taxonomy" id="5499"/>
    <lineage>
        <taxon>Eukaryota</taxon>
        <taxon>Fungi</taxon>
        <taxon>Dikarya</taxon>
        <taxon>Ascomycota</taxon>
        <taxon>Pezizomycotina</taxon>
        <taxon>Dothideomycetes</taxon>
        <taxon>Dothideomycetidae</taxon>
        <taxon>Mycosphaerellales</taxon>
        <taxon>Mycosphaerellaceae</taxon>
        <taxon>Fulvia</taxon>
    </lineage>
</organism>
<reference evidence="1" key="2">
    <citation type="journal article" date="2022" name="Microb. Genom.">
        <title>A chromosome-scale genome assembly of the tomato pathogen Cladosporium fulvum reveals a compartmentalized genome architecture and the presence of a dispensable chromosome.</title>
        <authorList>
            <person name="Zaccaron A.Z."/>
            <person name="Chen L.H."/>
            <person name="Samaras A."/>
            <person name="Stergiopoulos I."/>
        </authorList>
    </citation>
    <scope>NUCLEOTIDE SEQUENCE</scope>
    <source>
        <strain evidence="1">Race5_Kim</strain>
    </source>
</reference>
<proteinExistence type="predicted"/>
<evidence type="ECO:0000313" key="2">
    <source>
        <dbReference type="Proteomes" id="UP000756132"/>
    </source>
</evidence>
<dbReference type="RefSeq" id="XP_047761489.1">
    <property type="nucleotide sequence ID" value="XM_047903230.1"/>
</dbReference>
<evidence type="ECO:0000313" key="1">
    <source>
        <dbReference type="EMBL" id="UJO17123.1"/>
    </source>
</evidence>
<protein>
    <submittedName>
        <fullName evidence="1">Uncharacterized protein</fullName>
    </submittedName>
</protein>
<dbReference type="EMBL" id="CP090166">
    <property type="protein sequence ID" value="UJO17123.1"/>
    <property type="molecule type" value="Genomic_DNA"/>
</dbReference>
<dbReference type="GeneID" id="71983960"/>
<dbReference type="KEGG" id="ffu:CLAFUR5_04082"/>
<dbReference type="AlphaFoldDB" id="A0A9Q8LIA8"/>
<reference evidence="1" key="1">
    <citation type="submission" date="2021-12" db="EMBL/GenBank/DDBJ databases">
        <authorList>
            <person name="Zaccaron A."/>
            <person name="Stergiopoulos I."/>
        </authorList>
    </citation>
    <scope>NUCLEOTIDE SEQUENCE</scope>
    <source>
        <strain evidence="1">Race5_Kim</strain>
    </source>
</reference>
<keyword evidence="2" id="KW-1185">Reference proteome</keyword>
<name>A0A9Q8LIA8_PASFU</name>
<accession>A0A9Q8LIA8</accession>
<gene>
    <name evidence="1" type="ORF">CLAFUR5_04082</name>
</gene>
<sequence length="71" mass="8097">MANFNDLPADIQGAIYYHALKAIYLPQYCPAVLPKYTDKCQRLVAIRNLFKAHPNTGKRFCSKARALVLRD</sequence>
<dbReference type="Proteomes" id="UP000756132">
    <property type="component" value="Chromosome 4"/>
</dbReference>